<evidence type="ECO:0000256" key="1">
    <source>
        <dbReference type="SAM" id="SignalP"/>
    </source>
</evidence>
<organism evidence="2 3">
    <name type="scientific">Blyttiomyces helicus</name>
    <dbReference type="NCBI Taxonomy" id="388810"/>
    <lineage>
        <taxon>Eukaryota</taxon>
        <taxon>Fungi</taxon>
        <taxon>Fungi incertae sedis</taxon>
        <taxon>Chytridiomycota</taxon>
        <taxon>Chytridiomycota incertae sedis</taxon>
        <taxon>Chytridiomycetes</taxon>
        <taxon>Chytridiomycetes incertae sedis</taxon>
        <taxon>Blyttiomyces</taxon>
    </lineage>
</organism>
<gene>
    <name evidence="2" type="ORF">BDK51DRAFT_44291</name>
</gene>
<evidence type="ECO:0000313" key="2">
    <source>
        <dbReference type="EMBL" id="RKO84745.1"/>
    </source>
</evidence>
<dbReference type="Proteomes" id="UP000269721">
    <property type="component" value="Unassembled WGS sequence"/>
</dbReference>
<reference evidence="3" key="1">
    <citation type="journal article" date="2018" name="Nat. Microbiol.">
        <title>Leveraging single-cell genomics to expand the fungal tree of life.</title>
        <authorList>
            <person name="Ahrendt S.R."/>
            <person name="Quandt C.A."/>
            <person name="Ciobanu D."/>
            <person name="Clum A."/>
            <person name="Salamov A."/>
            <person name="Andreopoulos B."/>
            <person name="Cheng J.F."/>
            <person name="Woyke T."/>
            <person name="Pelin A."/>
            <person name="Henrissat B."/>
            <person name="Reynolds N.K."/>
            <person name="Benny G.L."/>
            <person name="Smith M.E."/>
            <person name="James T.Y."/>
            <person name="Grigoriev I.V."/>
        </authorList>
    </citation>
    <scope>NUCLEOTIDE SEQUENCE [LARGE SCALE GENOMIC DNA]</scope>
</reference>
<proteinExistence type="predicted"/>
<feature type="chain" id="PRO_5020917263" evidence="1">
    <location>
        <begin position="23"/>
        <end position="83"/>
    </location>
</feature>
<evidence type="ECO:0000313" key="3">
    <source>
        <dbReference type="Proteomes" id="UP000269721"/>
    </source>
</evidence>
<keyword evidence="3" id="KW-1185">Reference proteome</keyword>
<accession>A0A4P9W0A1</accession>
<protein>
    <submittedName>
        <fullName evidence="2">Uncharacterized protein</fullName>
    </submittedName>
</protein>
<name>A0A4P9W0A1_9FUNG</name>
<dbReference type="EMBL" id="KZ999775">
    <property type="protein sequence ID" value="RKO84745.1"/>
    <property type="molecule type" value="Genomic_DNA"/>
</dbReference>
<feature type="signal peptide" evidence="1">
    <location>
        <begin position="1"/>
        <end position="22"/>
    </location>
</feature>
<sequence>MRAPISTAGVAGVAVLAAASSALAPLEPAAGILFGPWVDTTPVPGVVPQILQDSPVSFNQRRRAASLRSGVEFAALFPFTGSN</sequence>
<keyword evidence="1" id="KW-0732">Signal</keyword>
<dbReference type="AlphaFoldDB" id="A0A4P9W0A1"/>